<feature type="compositionally biased region" description="Polar residues" evidence="1">
    <location>
        <begin position="269"/>
        <end position="301"/>
    </location>
</feature>
<dbReference type="Proteomes" id="UP000324800">
    <property type="component" value="Unassembled WGS sequence"/>
</dbReference>
<dbReference type="Pfam" id="PF04614">
    <property type="entry name" value="Pex19"/>
    <property type="match status" value="1"/>
</dbReference>
<proteinExistence type="predicted"/>
<accession>A0A5J4VN83</accession>
<sequence>MNSDIFQKSFIDEIQRLMTLTPKEFLLHQLQFARMMESLDLQSIEDEYTDILRELRSVTVAEIQAKQHDLFFKIANDPSAAQNLPEMLQKITEVTANLGQRPFISHLIERYDAWITENEGKINEDDKANCINQREMLKKIIELIDSNLAPPDKYNQIYAALNELRKYGCAPQDLVKTVVPPKEMEYYGSFVRGNLPFTPPLLVPISQQEEGNDVNQNEKEKENKKKGDNNNKKDNKDNKQMDKDNYKDEKGRISSGNDESPQKSDHYQNLRTKMGLNSTSNSSQDTLGTGSSSLSKESQQFLEDEYDEDEDEYESGDEYEYDDEYVDEDIDADEEVREEQMKG</sequence>
<dbReference type="EMBL" id="SNRW01005933">
    <property type="protein sequence ID" value="KAA6384068.1"/>
    <property type="molecule type" value="Genomic_DNA"/>
</dbReference>
<protein>
    <submittedName>
        <fullName evidence="2">Uncharacterized protein</fullName>
    </submittedName>
</protein>
<dbReference type="InterPro" id="IPR038322">
    <property type="entry name" value="Pex19_C_sf"/>
</dbReference>
<dbReference type="InterPro" id="IPR006708">
    <property type="entry name" value="Pex19"/>
</dbReference>
<dbReference type="GO" id="GO:0005777">
    <property type="term" value="C:peroxisome"/>
    <property type="evidence" value="ECO:0007669"/>
    <property type="project" value="InterPro"/>
</dbReference>
<feature type="compositionally biased region" description="Acidic residues" evidence="1">
    <location>
        <begin position="302"/>
        <end position="337"/>
    </location>
</feature>
<comment type="caution">
    <text evidence="2">The sequence shown here is derived from an EMBL/GenBank/DDBJ whole genome shotgun (WGS) entry which is preliminary data.</text>
</comment>
<evidence type="ECO:0000313" key="3">
    <source>
        <dbReference type="Proteomes" id="UP000324800"/>
    </source>
</evidence>
<dbReference type="Gene3D" id="1.20.120.900">
    <property type="entry name" value="Pex19, mPTS binding domain"/>
    <property type="match status" value="1"/>
</dbReference>
<evidence type="ECO:0000256" key="1">
    <source>
        <dbReference type="SAM" id="MobiDB-lite"/>
    </source>
</evidence>
<dbReference type="AlphaFoldDB" id="A0A5J4VN83"/>
<gene>
    <name evidence="2" type="ORF">EZS28_020407</name>
</gene>
<feature type="compositionally biased region" description="Basic and acidic residues" evidence="1">
    <location>
        <begin position="216"/>
        <end position="252"/>
    </location>
</feature>
<evidence type="ECO:0000313" key="2">
    <source>
        <dbReference type="EMBL" id="KAA6384068.1"/>
    </source>
</evidence>
<organism evidence="2 3">
    <name type="scientific">Streblomastix strix</name>
    <dbReference type="NCBI Taxonomy" id="222440"/>
    <lineage>
        <taxon>Eukaryota</taxon>
        <taxon>Metamonada</taxon>
        <taxon>Preaxostyla</taxon>
        <taxon>Oxymonadida</taxon>
        <taxon>Streblomastigidae</taxon>
        <taxon>Streblomastix</taxon>
    </lineage>
</organism>
<reference evidence="2 3" key="1">
    <citation type="submission" date="2019-03" db="EMBL/GenBank/DDBJ databases">
        <title>Single cell metagenomics reveals metabolic interactions within the superorganism composed of flagellate Streblomastix strix and complex community of Bacteroidetes bacteria on its surface.</title>
        <authorList>
            <person name="Treitli S.C."/>
            <person name="Kolisko M."/>
            <person name="Husnik F."/>
            <person name="Keeling P."/>
            <person name="Hampl V."/>
        </authorList>
    </citation>
    <scope>NUCLEOTIDE SEQUENCE [LARGE SCALE GENOMIC DNA]</scope>
    <source>
        <strain evidence="2">ST1C</strain>
    </source>
</reference>
<feature type="region of interest" description="Disordered" evidence="1">
    <location>
        <begin position="206"/>
        <end position="343"/>
    </location>
</feature>
<feature type="non-terminal residue" evidence="2">
    <location>
        <position position="343"/>
    </location>
</feature>
<name>A0A5J4VN83_9EUKA</name>